<dbReference type="EC" id="3.4.11.2" evidence="4"/>
<sequence length="556" mass="62199">MASNHTETLTRTHARHRASLISNVHYRVHLDVTSPETFTSTTTATFQSGSGDISIDLNVMSGSWEATLNDEPLDSLTFRVSKGEHTLTVKATIPYSSTGEGLHRFVDPLDNKVYIYSQFEPADAQRVFACFDQPDLKATYQLSMTTPEHFTVVMNENVAVADSSCGTKTHTSSIDYPLSTYLVAFIAGDYAHVHDTYTEMNGDQESTIELGLYARASIMEYLDADRLFAETKEGFAYYHDNFARPYPFTKYDQIFCPEFNIGAMEHVGAVTIRDEYVFTSEASPYMYERRNETILHEMAHMWFGNLVTMQWWDDLWLNESFATWAAAITQAEATAYDTAWVTFANVEKAWAYSQDQLPSTHPISTDAPDVATAEQNFDGITYAKGASVLKQLQAFVGRDAFFAGVRAHFDNHAFANATFDDLLGALEAASGRDLSEWSQQWLKTTGISTLYPEITENSFVIVQESDVQRTHRVGVGLYSHDGNAVTRTHHIEVDITGERTEVPDYAGVKHDLALVNDGDLTYCLMGIAAEQQEFVVKHLGDIADPMARTLAWSAAW</sequence>
<evidence type="ECO:0000256" key="8">
    <source>
        <dbReference type="ARBA" id="ARBA00022723"/>
    </source>
</evidence>
<accession>A0A1H9SN49</accession>
<dbReference type="CDD" id="cd09602">
    <property type="entry name" value="M1_APN"/>
    <property type="match status" value="1"/>
</dbReference>
<dbReference type="GO" id="GO:0016285">
    <property type="term" value="F:alanyl aminopeptidase activity"/>
    <property type="evidence" value="ECO:0007669"/>
    <property type="project" value="UniProtKB-EC"/>
</dbReference>
<organism evidence="16 17">
    <name type="scientific">Corynebacterium cystitidis DSM 20524</name>
    <dbReference type="NCBI Taxonomy" id="1121357"/>
    <lineage>
        <taxon>Bacteria</taxon>
        <taxon>Bacillati</taxon>
        <taxon>Actinomycetota</taxon>
        <taxon>Actinomycetes</taxon>
        <taxon>Mycobacteriales</taxon>
        <taxon>Corynebacteriaceae</taxon>
        <taxon>Corynebacterium</taxon>
    </lineage>
</organism>
<evidence type="ECO:0000256" key="11">
    <source>
        <dbReference type="ARBA" id="ARBA00023049"/>
    </source>
</evidence>
<dbReference type="Pfam" id="PF01433">
    <property type="entry name" value="Peptidase_M1"/>
    <property type="match status" value="1"/>
</dbReference>
<dbReference type="SUPFAM" id="SSF63737">
    <property type="entry name" value="Leukotriene A4 hydrolase N-terminal domain"/>
    <property type="match status" value="1"/>
</dbReference>
<protein>
    <recommendedName>
        <fullName evidence="5">Aminopeptidase N</fullName>
        <ecNumber evidence="4">3.4.11.2</ecNumber>
    </recommendedName>
    <alternativeName>
        <fullName evidence="12">Alanine aminopeptidase</fullName>
    </alternativeName>
    <alternativeName>
        <fullName evidence="13">Lysyl aminopeptidase</fullName>
    </alternativeName>
</protein>
<dbReference type="SUPFAM" id="SSF55486">
    <property type="entry name" value="Metalloproteases ('zincins'), catalytic domain"/>
    <property type="match status" value="1"/>
</dbReference>
<dbReference type="RefSeq" id="WP_331712841.1">
    <property type="nucleotide sequence ID" value="NZ_CP047199.1"/>
</dbReference>
<keyword evidence="6 16" id="KW-0031">Aminopeptidase</keyword>
<evidence type="ECO:0000256" key="6">
    <source>
        <dbReference type="ARBA" id="ARBA00022438"/>
    </source>
</evidence>
<dbReference type="InterPro" id="IPR001930">
    <property type="entry name" value="Peptidase_M1"/>
</dbReference>
<evidence type="ECO:0000259" key="14">
    <source>
        <dbReference type="Pfam" id="PF01433"/>
    </source>
</evidence>
<comment type="catalytic activity">
    <reaction evidence="1">
        <text>Release of an N-terminal amino acid, Xaa-|-Yaa- from a peptide, amide or arylamide. Xaa is preferably Ala, but may be most amino acids including Pro (slow action). When a terminal hydrophobic residue is followed by a prolyl residue, the two may be released as an intact Xaa-Pro dipeptide.</text>
        <dbReference type="EC" id="3.4.11.2"/>
    </reaction>
</comment>
<dbReference type="GO" id="GO:0043171">
    <property type="term" value="P:peptide catabolic process"/>
    <property type="evidence" value="ECO:0007669"/>
    <property type="project" value="TreeGrafter"/>
</dbReference>
<dbReference type="GO" id="GO:0006508">
    <property type="term" value="P:proteolysis"/>
    <property type="evidence" value="ECO:0007669"/>
    <property type="project" value="UniProtKB-KW"/>
</dbReference>
<dbReference type="InterPro" id="IPR027268">
    <property type="entry name" value="Peptidase_M4/M1_CTD_sf"/>
</dbReference>
<dbReference type="Proteomes" id="UP000198929">
    <property type="component" value="Unassembled WGS sequence"/>
</dbReference>
<feature type="domain" description="Peptidase M1 membrane alanine aminopeptidase" evidence="14">
    <location>
        <begin position="230"/>
        <end position="441"/>
    </location>
</feature>
<evidence type="ECO:0000313" key="16">
    <source>
        <dbReference type="EMBL" id="SER86334.1"/>
    </source>
</evidence>
<keyword evidence="9" id="KW-0378">Hydrolase</keyword>
<dbReference type="GO" id="GO:0005615">
    <property type="term" value="C:extracellular space"/>
    <property type="evidence" value="ECO:0007669"/>
    <property type="project" value="TreeGrafter"/>
</dbReference>
<evidence type="ECO:0000259" key="15">
    <source>
        <dbReference type="Pfam" id="PF17900"/>
    </source>
</evidence>
<evidence type="ECO:0000256" key="1">
    <source>
        <dbReference type="ARBA" id="ARBA00000098"/>
    </source>
</evidence>
<dbReference type="GO" id="GO:0042277">
    <property type="term" value="F:peptide binding"/>
    <property type="evidence" value="ECO:0007669"/>
    <property type="project" value="TreeGrafter"/>
</dbReference>
<evidence type="ECO:0000256" key="3">
    <source>
        <dbReference type="ARBA" id="ARBA00010136"/>
    </source>
</evidence>
<keyword evidence="8" id="KW-0479">Metal-binding</keyword>
<proteinExistence type="inferred from homology"/>
<dbReference type="FunFam" id="1.10.390.10:FF:000004">
    <property type="entry name" value="Aminopeptidase N"/>
    <property type="match status" value="1"/>
</dbReference>
<feature type="domain" description="Aminopeptidase N-like N-terminal" evidence="15">
    <location>
        <begin position="82"/>
        <end position="182"/>
    </location>
</feature>
<name>A0A1H9SN49_9CORY</name>
<dbReference type="Pfam" id="PF17900">
    <property type="entry name" value="Peptidase_M1_N"/>
    <property type="match status" value="1"/>
</dbReference>
<keyword evidence="17" id="KW-1185">Reference proteome</keyword>
<dbReference type="STRING" id="1121357.SAMN05661109_01189"/>
<dbReference type="InterPro" id="IPR045357">
    <property type="entry name" value="Aminopeptidase_N-like_N"/>
</dbReference>
<evidence type="ECO:0000313" key="17">
    <source>
        <dbReference type="Proteomes" id="UP000198929"/>
    </source>
</evidence>
<dbReference type="InterPro" id="IPR012778">
    <property type="entry name" value="Pept_M1_aminopeptidase"/>
</dbReference>
<evidence type="ECO:0000256" key="9">
    <source>
        <dbReference type="ARBA" id="ARBA00022801"/>
    </source>
</evidence>
<dbReference type="Gene3D" id="2.60.40.1730">
    <property type="entry name" value="tricorn interacting facor f3 domain"/>
    <property type="match status" value="1"/>
</dbReference>
<dbReference type="NCBIfam" id="TIGR02412">
    <property type="entry name" value="pepN_strep_liv"/>
    <property type="match status" value="1"/>
</dbReference>
<comment type="cofactor">
    <cofactor evidence="2">
        <name>Zn(2+)</name>
        <dbReference type="ChEBI" id="CHEBI:29105"/>
    </cofactor>
</comment>
<evidence type="ECO:0000256" key="12">
    <source>
        <dbReference type="ARBA" id="ARBA00029811"/>
    </source>
</evidence>
<dbReference type="GO" id="GO:0016020">
    <property type="term" value="C:membrane"/>
    <property type="evidence" value="ECO:0007669"/>
    <property type="project" value="TreeGrafter"/>
</dbReference>
<dbReference type="PANTHER" id="PTHR11533">
    <property type="entry name" value="PROTEASE M1 ZINC METALLOPROTEASE"/>
    <property type="match status" value="1"/>
</dbReference>
<dbReference type="InterPro" id="IPR014782">
    <property type="entry name" value="Peptidase_M1_dom"/>
</dbReference>
<evidence type="ECO:0000256" key="2">
    <source>
        <dbReference type="ARBA" id="ARBA00001947"/>
    </source>
</evidence>
<keyword evidence="10" id="KW-0862">Zinc</keyword>
<dbReference type="GO" id="GO:0008270">
    <property type="term" value="F:zinc ion binding"/>
    <property type="evidence" value="ECO:0007669"/>
    <property type="project" value="InterPro"/>
</dbReference>
<dbReference type="GO" id="GO:0005737">
    <property type="term" value="C:cytoplasm"/>
    <property type="evidence" value="ECO:0007669"/>
    <property type="project" value="TreeGrafter"/>
</dbReference>
<dbReference type="Gene3D" id="1.10.390.10">
    <property type="entry name" value="Neutral Protease Domain 2"/>
    <property type="match status" value="1"/>
</dbReference>
<dbReference type="InterPro" id="IPR042097">
    <property type="entry name" value="Aminopeptidase_N-like_N_sf"/>
</dbReference>
<evidence type="ECO:0000256" key="4">
    <source>
        <dbReference type="ARBA" id="ARBA00012564"/>
    </source>
</evidence>
<evidence type="ECO:0000256" key="10">
    <source>
        <dbReference type="ARBA" id="ARBA00022833"/>
    </source>
</evidence>
<evidence type="ECO:0000256" key="7">
    <source>
        <dbReference type="ARBA" id="ARBA00022670"/>
    </source>
</evidence>
<dbReference type="GO" id="GO:0070006">
    <property type="term" value="F:metalloaminopeptidase activity"/>
    <property type="evidence" value="ECO:0007669"/>
    <property type="project" value="TreeGrafter"/>
</dbReference>
<evidence type="ECO:0000256" key="13">
    <source>
        <dbReference type="ARBA" id="ARBA00031533"/>
    </source>
</evidence>
<dbReference type="PRINTS" id="PR00756">
    <property type="entry name" value="ALADIPTASE"/>
</dbReference>
<keyword evidence="7" id="KW-0645">Protease</keyword>
<comment type="similarity">
    <text evidence="3">Belongs to the peptidase M1 family.</text>
</comment>
<evidence type="ECO:0000256" key="5">
    <source>
        <dbReference type="ARBA" id="ARBA00015611"/>
    </source>
</evidence>
<dbReference type="InterPro" id="IPR050344">
    <property type="entry name" value="Peptidase_M1_aminopeptidases"/>
</dbReference>
<keyword evidence="11" id="KW-0482">Metalloprotease</keyword>
<dbReference type="PANTHER" id="PTHR11533:SF174">
    <property type="entry name" value="PUROMYCIN-SENSITIVE AMINOPEPTIDASE-RELATED"/>
    <property type="match status" value="1"/>
</dbReference>
<dbReference type="EMBL" id="FOGQ01000004">
    <property type="protein sequence ID" value="SER86334.1"/>
    <property type="molecule type" value="Genomic_DNA"/>
</dbReference>
<gene>
    <name evidence="16" type="ORF">SAMN05661109_01189</name>
</gene>
<dbReference type="AlphaFoldDB" id="A0A1H9SN49"/>
<reference evidence="17" key="1">
    <citation type="submission" date="2016-10" db="EMBL/GenBank/DDBJ databases">
        <authorList>
            <person name="Varghese N."/>
            <person name="Submissions S."/>
        </authorList>
    </citation>
    <scope>NUCLEOTIDE SEQUENCE [LARGE SCALE GENOMIC DNA]</scope>
    <source>
        <strain evidence="17">DSM 20524</strain>
    </source>
</reference>